<accession>A0ABD1R6W8</accession>
<reference evidence="2" key="1">
    <citation type="submission" date="2024-07" db="EMBL/GenBank/DDBJ databases">
        <title>Two chromosome-level genome assemblies of Korean endemic species Abeliophyllum distichum and Forsythia ovata (Oleaceae).</title>
        <authorList>
            <person name="Jang H."/>
        </authorList>
    </citation>
    <scope>NUCLEOTIDE SEQUENCE [LARGE SCALE GENOMIC DNA]</scope>
</reference>
<evidence type="ECO:0000313" key="2">
    <source>
        <dbReference type="Proteomes" id="UP001604277"/>
    </source>
</evidence>
<comment type="caution">
    <text evidence="1">The sequence shown here is derived from an EMBL/GenBank/DDBJ whole genome shotgun (WGS) entry which is preliminary data.</text>
</comment>
<dbReference type="AlphaFoldDB" id="A0ABD1R6W8"/>
<evidence type="ECO:0000313" key="1">
    <source>
        <dbReference type="EMBL" id="KAL2484176.1"/>
    </source>
</evidence>
<organism evidence="1 2">
    <name type="scientific">Forsythia ovata</name>
    <dbReference type="NCBI Taxonomy" id="205694"/>
    <lineage>
        <taxon>Eukaryota</taxon>
        <taxon>Viridiplantae</taxon>
        <taxon>Streptophyta</taxon>
        <taxon>Embryophyta</taxon>
        <taxon>Tracheophyta</taxon>
        <taxon>Spermatophyta</taxon>
        <taxon>Magnoliopsida</taxon>
        <taxon>eudicotyledons</taxon>
        <taxon>Gunneridae</taxon>
        <taxon>Pentapetalae</taxon>
        <taxon>asterids</taxon>
        <taxon>lamiids</taxon>
        <taxon>Lamiales</taxon>
        <taxon>Oleaceae</taxon>
        <taxon>Forsythieae</taxon>
        <taxon>Forsythia</taxon>
    </lineage>
</organism>
<dbReference type="Proteomes" id="UP001604277">
    <property type="component" value="Unassembled WGS sequence"/>
</dbReference>
<gene>
    <name evidence="1" type="ORF">Fot_45620</name>
</gene>
<keyword evidence="2" id="KW-1185">Reference proteome</keyword>
<name>A0ABD1R6W8_9LAMI</name>
<dbReference type="EMBL" id="JBFOLJ010000013">
    <property type="protein sequence ID" value="KAL2484176.1"/>
    <property type="molecule type" value="Genomic_DNA"/>
</dbReference>
<proteinExistence type="predicted"/>
<sequence length="114" mass="13105">MKPSINQEKYIRARDNPFFDGMRRGEAAVLTRVGSLTSKKNYLAKTFLGQPQTLVSEDPEKLMLPYLKMSITVQHSHPQTLFLNLLGGHYLGGGRELHLLWKFLNQIQKLTMMM</sequence>
<protein>
    <submittedName>
        <fullName evidence="1">Uncharacterized protein</fullName>
    </submittedName>
</protein>